<dbReference type="AlphaFoldDB" id="A0A7X6DNH1"/>
<comment type="caution">
    <text evidence="3">The sequence shown here is derived from an EMBL/GenBank/DDBJ whole genome shotgun (WGS) entry which is preliminary data.</text>
</comment>
<feature type="region of interest" description="Disordered" evidence="1">
    <location>
        <begin position="28"/>
        <end position="59"/>
    </location>
</feature>
<name>A0A7X6DNH1_9BACT</name>
<dbReference type="RefSeq" id="WP_168058731.1">
    <property type="nucleotide sequence ID" value="NZ_VTOW01000001.1"/>
</dbReference>
<protein>
    <recommendedName>
        <fullName evidence="5">Secreted protein</fullName>
    </recommendedName>
</protein>
<keyword evidence="4" id="KW-1185">Reference proteome</keyword>
<feature type="signal peptide" evidence="2">
    <location>
        <begin position="1"/>
        <end position="23"/>
    </location>
</feature>
<accession>A0A7X6DNH1</accession>
<dbReference type="Proteomes" id="UP000534783">
    <property type="component" value="Unassembled WGS sequence"/>
</dbReference>
<reference evidence="3 4" key="1">
    <citation type="journal article" date="2020" name="Nature">
        <title>Bacterial chemolithoautotrophy via manganese oxidation.</title>
        <authorList>
            <person name="Yu H."/>
            <person name="Leadbetter J.R."/>
        </authorList>
    </citation>
    <scope>NUCLEOTIDE SEQUENCE [LARGE SCALE GENOMIC DNA]</scope>
    <source>
        <strain evidence="3 4">Mn-1</strain>
    </source>
</reference>
<keyword evidence="2" id="KW-0732">Signal</keyword>
<gene>
    <name evidence="3" type="ORF">MNODULE_07010</name>
</gene>
<sequence>MKQQLIKNVIAVWVAAGSIFLSAVPSFSTENEKGEGSSSTRSIQTEAPPDRSPVMSRPERNWRRRIYFNPSLQFEAKARRETIPTEREEEAIRLHQSMLLDRFQGADAQGQVFLSFSVDRIELMTRSIAGVEAPAVGLSLTPEK</sequence>
<proteinExistence type="predicted"/>
<dbReference type="EMBL" id="VTOW01000001">
    <property type="protein sequence ID" value="NKE70486.1"/>
    <property type="molecule type" value="Genomic_DNA"/>
</dbReference>
<feature type="chain" id="PRO_5030893738" description="Secreted protein" evidence="2">
    <location>
        <begin position="24"/>
        <end position="144"/>
    </location>
</feature>
<evidence type="ECO:0000313" key="3">
    <source>
        <dbReference type="EMBL" id="NKE70486.1"/>
    </source>
</evidence>
<organism evidence="3 4">
    <name type="scientific">Candidatus Manganitrophus noduliformans</name>
    <dbReference type="NCBI Taxonomy" id="2606439"/>
    <lineage>
        <taxon>Bacteria</taxon>
        <taxon>Pseudomonadati</taxon>
        <taxon>Nitrospirota</taxon>
        <taxon>Nitrospiria</taxon>
        <taxon>Candidatus Troglogloeales</taxon>
        <taxon>Candidatus Manganitrophaceae</taxon>
        <taxon>Candidatus Manganitrophus</taxon>
    </lineage>
</organism>
<evidence type="ECO:0000313" key="4">
    <source>
        <dbReference type="Proteomes" id="UP000534783"/>
    </source>
</evidence>
<evidence type="ECO:0000256" key="2">
    <source>
        <dbReference type="SAM" id="SignalP"/>
    </source>
</evidence>
<feature type="compositionally biased region" description="Polar residues" evidence="1">
    <location>
        <begin position="36"/>
        <end position="45"/>
    </location>
</feature>
<evidence type="ECO:0008006" key="5">
    <source>
        <dbReference type="Google" id="ProtNLM"/>
    </source>
</evidence>
<evidence type="ECO:0000256" key="1">
    <source>
        <dbReference type="SAM" id="MobiDB-lite"/>
    </source>
</evidence>